<keyword evidence="3" id="KW-0804">Transcription</keyword>
<name>A0ABV7WJK9_9MICO</name>
<dbReference type="InterPro" id="IPR009057">
    <property type="entry name" value="Homeodomain-like_sf"/>
</dbReference>
<accession>A0ABV7WJK9</accession>
<dbReference type="Proteomes" id="UP001595685">
    <property type="component" value="Unassembled WGS sequence"/>
</dbReference>
<dbReference type="PROSITE" id="PS50977">
    <property type="entry name" value="HTH_TETR_2"/>
    <property type="match status" value="1"/>
</dbReference>
<dbReference type="PRINTS" id="PR00455">
    <property type="entry name" value="HTHTETR"/>
</dbReference>
<evidence type="ECO:0000256" key="1">
    <source>
        <dbReference type="ARBA" id="ARBA00023015"/>
    </source>
</evidence>
<dbReference type="PANTHER" id="PTHR30055:SF234">
    <property type="entry name" value="HTH-TYPE TRANSCRIPTIONAL REGULATOR BETI"/>
    <property type="match status" value="1"/>
</dbReference>
<dbReference type="RefSeq" id="WP_340288422.1">
    <property type="nucleotide sequence ID" value="NZ_JBBEOI010000002.1"/>
</dbReference>
<sequence>MPRLWSSSVESHRDAVKDAVLDAVAELVADRGLPGLSMAAVAKQAGIGRATLYKYYTGMEAVLQAWHGRQVHQHLALLEDAAGREGSPLQRLEAVLVASAYASVHAEPGDMAPVLHAGEHVRHAREQVRDLLARLITEAAAAGEVRDDVPAAELGDFCLHAVGAASAATGAARGRLVHLALDALRCQVPPVTHAPH</sequence>
<feature type="DNA-binding region" description="H-T-H motif" evidence="4">
    <location>
        <begin position="37"/>
        <end position="56"/>
    </location>
</feature>
<gene>
    <name evidence="6" type="ORF">ACFOLH_12750</name>
</gene>
<dbReference type="SUPFAM" id="SSF48498">
    <property type="entry name" value="Tetracyclin repressor-like, C-terminal domain"/>
    <property type="match status" value="1"/>
</dbReference>
<dbReference type="InterPro" id="IPR001647">
    <property type="entry name" value="HTH_TetR"/>
</dbReference>
<dbReference type="Pfam" id="PF21597">
    <property type="entry name" value="TetR_C_43"/>
    <property type="match status" value="1"/>
</dbReference>
<dbReference type="InterPro" id="IPR050109">
    <property type="entry name" value="HTH-type_TetR-like_transc_reg"/>
</dbReference>
<keyword evidence="2 4" id="KW-0238">DNA-binding</keyword>
<evidence type="ECO:0000313" key="7">
    <source>
        <dbReference type="Proteomes" id="UP001595685"/>
    </source>
</evidence>
<feature type="domain" description="HTH tetR-type" evidence="5">
    <location>
        <begin position="14"/>
        <end position="74"/>
    </location>
</feature>
<proteinExistence type="predicted"/>
<protein>
    <submittedName>
        <fullName evidence="6">TetR/AcrR family transcriptional regulator</fullName>
    </submittedName>
</protein>
<evidence type="ECO:0000256" key="4">
    <source>
        <dbReference type="PROSITE-ProRule" id="PRU00335"/>
    </source>
</evidence>
<organism evidence="6 7">
    <name type="scientific">Aquipuribacter hungaricus</name>
    <dbReference type="NCBI Taxonomy" id="545624"/>
    <lineage>
        <taxon>Bacteria</taxon>
        <taxon>Bacillati</taxon>
        <taxon>Actinomycetota</taxon>
        <taxon>Actinomycetes</taxon>
        <taxon>Micrococcales</taxon>
        <taxon>Intrasporangiaceae</taxon>
        <taxon>Aquipuribacter</taxon>
    </lineage>
</organism>
<dbReference type="Gene3D" id="1.10.357.10">
    <property type="entry name" value="Tetracycline Repressor, domain 2"/>
    <property type="match status" value="1"/>
</dbReference>
<evidence type="ECO:0000256" key="2">
    <source>
        <dbReference type="ARBA" id="ARBA00023125"/>
    </source>
</evidence>
<dbReference type="SUPFAM" id="SSF46689">
    <property type="entry name" value="Homeodomain-like"/>
    <property type="match status" value="1"/>
</dbReference>
<dbReference type="PANTHER" id="PTHR30055">
    <property type="entry name" value="HTH-TYPE TRANSCRIPTIONAL REGULATOR RUTR"/>
    <property type="match status" value="1"/>
</dbReference>
<dbReference type="InterPro" id="IPR049445">
    <property type="entry name" value="TetR_SbtR-like_C"/>
</dbReference>
<evidence type="ECO:0000313" key="6">
    <source>
        <dbReference type="EMBL" id="MFC3689211.1"/>
    </source>
</evidence>
<evidence type="ECO:0000259" key="5">
    <source>
        <dbReference type="PROSITE" id="PS50977"/>
    </source>
</evidence>
<keyword evidence="1" id="KW-0805">Transcription regulation</keyword>
<dbReference type="InterPro" id="IPR036271">
    <property type="entry name" value="Tet_transcr_reg_TetR-rel_C_sf"/>
</dbReference>
<evidence type="ECO:0000256" key="3">
    <source>
        <dbReference type="ARBA" id="ARBA00023163"/>
    </source>
</evidence>
<comment type="caution">
    <text evidence="6">The sequence shown here is derived from an EMBL/GenBank/DDBJ whole genome shotgun (WGS) entry which is preliminary data.</text>
</comment>
<dbReference type="Pfam" id="PF00440">
    <property type="entry name" value="TetR_N"/>
    <property type="match status" value="1"/>
</dbReference>
<dbReference type="EMBL" id="JBHRWW010000008">
    <property type="protein sequence ID" value="MFC3689211.1"/>
    <property type="molecule type" value="Genomic_DNA"/>
</dbReference>
<reference evidence="7" key="1">
    <citation type="journal article" date="2019" name="Int. J. Syst. Evol. Microbiol.">
        <title>The Global Catalogue of Microorganisms (GCM) 10K type strain sequencing project: providing services to taxonomists for standard genome sequencing and annotation.</title>
        <authorList>
            <consortium name="The Broad Institute Genomics Platform"/>
            <consortium name="The Broad Institute Genome Sequencing Center for Infectious Disease"/>
            <person name="Wu L."/>
            <person name="Ma J."/>
        </authorList>
    </citation>
    <scope>NUCLEOTIDE SEQUENCE [LARGE SCALE GENOMIC DNA]</scope>
    <source>
        <strain evidence="7">NCAIM B.02333</strain>
    </source>
</reference>
<keyword evidence="7" id="KW-1185">Reference proteome</keyword>